<protein>
    <submittedName>
        <fullName evidence="3">DUF427 domain-containing protein</fullName>
    </submittedName>
</protein>
<evidence type="ECO:0000313" key="3">
    <source>
        <dbReference type="EMBL" id="MBO1868561.1"/>
    </source>
</evidence>
<dbReference type="EMBL" id="CP086136">
    <property type="protein sequence ID" value="UEM12070.1"/>
    <property type="molecule type" value="Genomic_DNA"/>
</dbReference>
<dbReference type="Pfam" id="PF04248">
    <property type="entry name" value="NTP_transf_9"/>
    <property type="match status" value="2"/>
</dbReference>
<feature type="domain" description="DUF427" evidence="2">
    <location>
        <begin position="165"/>
        <end position="250"/>
    </location>
</feature>
<gene>
    <name evidence="4" type="ORF">J4G43_047845</name>
    <name evidence="3" type="ORF">J4G43_49555</name>
</gene>
<dbReference type="EMBL" id="JAGEMI010000001">
    <property type="protein sequence ID" value="MBO1868561.1"/>
    <property type="molecule type" value="Genomic_DNA"/>
</dbReference>
<sequence>MGLSWQQGPLSTGAIGRFLVPEPLPKRILYVEPLRRRLRVRFGGSWIADSERVLLLFEPGRYPVAYFAEADVSPHVLERTEHITQHADLGPTSWYSVRVDEQRITARGAWRHTNLPAHAGDLQGLIAFAWRAMDAFYEEDERIVGHAADPYHRIDIRQTSRNLVVNHQGRVIADTKQPLVLYESGFAPRWYVPRADIDESALTPVKLQTFCPYKGLCSYYSIGDARQAAWSYPDAYPEVRRISNFVSFEPDIVTVHLDGTQLRLEPGQLVVPHGPDRNLDIAEVVAEPTPGGRPAEAATSPLHRRS</sequence>
<dbReference type="RefSeq" id="WP_208089006.1">
    <property type="nucleotide sequence ID" value="NZ_CP086136.1"/>
</dbReference>
<evidence type="ECO:0000259" key="2">
    <source>
        <dbReference type="Pfam" id="PF04248"/>
    </source>
</evidence>
<dbReference type="InterPro" id="IPR007361">
    <property type="entry name" value="DUF427"/>
</dbReference>
<accession>A0A939MEQ7</accession>
<evidence type="ECO:0000256" key="1">
    <source>
        <dbReference type="SAM" id="MobiDB-lite"/>
    </source>
</evidence>
<reference evidence="3" key="1">
    <citation type="submission" date="2021-03" db="EMBL/GenBank/DDBJ databases">
        <title>Whole Genome Sequence of Bradyrhizobium sp. Strain 144S4.</title>
        <authorList>
            <person name="Bromfield E.S.P."/>
            <person name="Cloutier S."/>
        </authorList>
    </citation>
    <scope>NUCLEOTIDE SEQUENCE [LARGE SCALE GENOMIC DNA]</scope>
    <source>
        <strain evidence="3">144S4</strain>
    </source>
</reference>
<dbReference type="KEGG" id="bban:J4G43_047845"/>
<dbReference type="InterPro" id="IPR038694">
    <property type="entry name" value="DUF427_sf"/>
</dbReference>
<dbReference type="PANTHER" id="PTHR34310:SF8">
    <property type="entry name" value="CONSERVED PROTEIN"/>
    <property type="match status" value="1"/>
</dbReference>
<feature type="domain" description="DUF427" evidence="2">
    <location>
        <begin position="39"/>
        <end position="130"/>
    </location>
</feature>
<organism evidence="3">
    <name type="scientific">Bradyrhizobium barranii subsp. barranii</name>
    <dbReference type="NCBI Taxonomy" id="2823807"/>
    <lineage>
        <taxon>Bacteria</taxon>
        <taxon>Pseudomonadati</taxon>
        <taxon>Pseudomonadota</taxon>
        <taxon>Alphaproteobacteria</taxon>
        <taxon>Hyphomicrobiales</taxon>
        <taxon>Nitrobacteraceae</taxon>
        <taxon>Bradyrhizobium</taxon>
        <taxon>Bradyrhizobium barranii</taxon>
    </lineage>
</organism>
<evidence type="ECO:0000313" key="4">
    <source>
        <dbReference type="EMBL" id="UEM12070.1"/>
    </source>
</evidence>
<dbReference type="AlphaFoldDB" id="A0A939MEQ7"/>
<dbReference type="Gene3D" id="2.170.150.40">
    <property type="entry name" value="Domain of unknown function (DUF427)"/>
    <property type="match status" value="2"/>
</dbReference>
<dbReference type="Proteomes" id="UP000664702">
    <property type="component" value="Chromosome"/>
</dbReference>
<reference evidence="4 5" key="2">
    <citation type="journal article" date="2022" name="Int. J. Syst. Evol. Microbiol.">
        <title>Strains of Bradyrhizobium barranii sp. nov. associated with legumes native to Canada are symbionts of soybeans and belong to different subspecies (subsp. barranii subsp. nov. and subsp. apii subsp. nov.) and symbiovars (sv. glycinearum and sv. septentrionale).</title>
        <authorList>
            <person name="Bromfield E.S.P."/>
            <person name="Cloutier S."/>
            <person name="Wasai-Hara S."/>
            <person name="Minamisawa K."/>
        </authorList>
    </citation>
    <scope>NUCLEOTIDE SEQUENCE [LARGE SCALE GENOMIC DNA]</scope>
    <source>
        <strain evidence="4 5">144S4</strain>
    </source>
</reference>
<proteinExistence type="predicted"/>
<evidence type="ECO:0000313" key="5">
    <source>
        <dbReference type="Proteomes" id="UP000664702"/>
    </source>
</evidence>
<name>A0A939MEQ7_9BRAD</name>
<dbReference type="PANTHER" id="PTHR34310">
    <property type="entry name" value="DUF427 DOMAIN PROTEIN (AFU_ORTHOLOGUE AFUA_3G02220)"/>
    <property type="match status" value="1"/>
</dbReference>
<feature type="region of interest" description="Disordered" evidence="1">
    <location>
        <begin position="287"/>
        <end position="306"/>
    </location>
</feature>